<proteinExistence type="predicted"/>
<dbReference type="Proteomes" id="UP000233398">
    <property type="component" value="Unassembled WGS sequence"/>
</dbReference>
<keyword evidence="1" id="KW-0472">Membrane</keyword>
<feature type="transmembrane region" description="Helical" evidence="1">
    <location>
        <begin position="14"/>
        <end position="32"/>
    </location>
</feature>
<dbReference type="OrthoDB" id="1525374at2"/>
<organism evidence="2 3">
    <name type="scientific">Rhodohalobacter barkolensis</name>
    <dbReference type="NCBI Taxonomy" id="2053187"/>
    <lineage>
        <taxon>Bacteria</taxon>
        <taxon>Pseudomonadati</taxon>
        <taxon>Balneolota</taxon>
        <taxon>Balneolia</taxon>
        <taxon>Balneolales</taxon>
        <taxon>Balneolaceae</taxon>
        <taxon>Rhodohalobacter</taxon>
    </lineage>
</organism>
<keyword evidence="1" id="KW-0812">Transmembrane</keyword>
<evidence type="ECO:0000256" key="1">
    <source>
        <dbReference type="SAM" id="Phobius"/>
    </source>
</evidence>
<evidence type="ECO:0000313" key="3">
    <source>
        <dbReference type="Proteomes" id="UP000233398"/>
    </source>
</evidence>
<sequence>MTSERTQKLKLQKIFSIVIIMLGIALLTYMVVVEYEPGAIPLLMIVAGTGWYLITRSRIKSLHR</sequence>
<accession>A0A2N0VI41</accession>
<keyword evidence="3" id="KW-1185">Reference proteome</keyword>
<keyword evidence="1" id="KW-1133">Transmembrane helix</keyword>
<name>A0A2N0VI41_9BACT</name>
<gene>
    <name evidence="2" type="ORF">CWD77_09905</name>
</gene>
<comment type="caution">
    <text evidence="2">The sequence shown here is derived from an EMBL/GenBank/DDBJ whole genome shotgun (WGS) entry which is preliminary data.</text>
</comment>
<protein>
    <submittedName>
        <fullName evidence="2">Uncharacterized protein</fullName>
    </submittedName>
</protein>
<dbReference type="EMBL" id="PISP01000002">
    <property type="protein sequence ID" value="PKD43857.1"/>
    <property type="molecule type" value="Genomic_DNA"/>
</dbReference>
<dbReference type="RefSeq" id="WP_101073396.1">
    <property type="nucleotide sequence ID" value="NZ_PISP01000002.1"/>
</dbReference>
<evidence type="ECO:0000313" key="2">
    <source>
        <dbReference type="EMBL" id="PKD43857.1"/>
    </source>
</evidence>
<reference evidence="2 3" key="1">
    <citation type="submission" date="2017-11" db="EMBL/GenBank/DDBJ databases">
        <title>Rhodohalobacter 15182 sp. nov., isolated from a salt lake.</title>
        <authorList>
            <person name="Han S."/>
        </authorList>
    </citation>
    <scope>NUCLEOTIDE SEQUENCE [LARGE SCALE GENOMIC DNA]</scope>
    <source>
        <strain evidence="2 3">15182</strain>
    </source>
</reference>
<feature type="transmembrane region" description="Helical" evidence="1">
    <location>
        <begin position="38"/>
        <end position="54"/>
    </location>
</feature>
<dbReference type="AlphaFoldDB" id="A0A2N0VI41"/>